<evidence type="ECO:0000313" key="2">
    <source>
        <dbReference type="EMBL" id="CAH9104732.1"/>
    </source>
</evidence>
<feature type="region of interest" description="Disordered" evidence="1">
    <location>
        <begin position="155"/>
        <end position="187"/>
    </location>
</feature>
<gene>
    <name evidence="2" type="ORF">CEPIT_LOCUS16888</name>
</gene>
<dbReference type="PANTHER" id="PTHR36757">
    <property type="entry name" value="BNAANNG22500D PROTEIN"/>
    <property type="match status" value="1"/>
</dbReference>
<dbReference type="EMBL" id="CAMAPF010000128">
    <property type="protein sequence ID" value="CAH9104732.1"/>
    <property type="molecule type" value="Genomic_DNA"/>
</dbReference>
<evidence type="ECO:0000256" key="1">
    <source>
        <dbReference type="SAM" id="MobiDB-lite"/>
    </source>
</evidence>
<accession>A0AAV0DNU6</accession>
<evidence type="ECO:0000313" key="3">
    <source>
        <dbReference type="Proteomes" id="UP001152523"/>
    </source>
</evidence>
<feature type="compositionally biased region" description="Low complexity" evidence="1">
    <location>
        <begin position="1"/>
        <end position="13"/>
    </location>
</feature>
<comment type="caution">
    <text evidence="2">The sequence shown here is derived from an EMBL/GenBank/DDBJ whole genome shotgun (WGS) entry which is preliminary data.</text>
</comment>
<feature type="region of interest" description="Disordered" evidence="1">
    <location>
        <begin position="1"/>
        <end position="23"/>
    </location>
</feature>
<name>A0AAV0DNU6_9ASTE</name>
<dbReference type="PANTHER" id="PTHR36757:SF1">
    <property type="entry name" value="GENOME ASSEMBLY, CHROMOSOME: A04"/>
    <property type="match status" value="1"/>
</dbReference>
<organism evidence="2 3">
    <name type="scientific">Cuscuta epithymum</name>
    <dbReference type="NCBI Taxonomy" id="186058"/>
    <lineage>
        <taxon>Eukaryota</taxon>
        <taxon>Viridiplantae</taxon>
        <taxon>Streptophyta</taxon>
        <taxon>Embryophyta</taxon>
        <taxon>Tracheophyta</taxon>
        <taxon>Spermatophyta</taxon>
        <taxon>Magnoliopsida</taxon>
        <taxon>eudicotyledons</taxon>
        <taxon>Gunneridae</taxon>
        <taxon>Pentapetalae</taxon>
        <taxon>asterids</taxon>
        <taxon>lamiids</taxon>
        <taxon>Solanales</taxon>
        <taxon>Convolvulaceae</taxon>
        <taxon>Cuscuteae</taxon>
        <taxon>Cuscuta</taxon>
        <taxon>Cuscuta subgen. Cuscuta</taxon>
    </lineage>
</organism>
<proteinExistence type="predicted"/>
<keyword evidence="3" id="KW-1185">Reference proteome</keyword>
<dbReference type="Proteomes" id="UP001152523">
    <property type="component" value="Unassembled WGS sequence"/>
</dbReference>
<sequence>MAVDVCSDDASSSPRISFSHDLRQSDTVPTEFHRLCLPDPLLFEPTIDFDFCTSFIPELSPADELFADGKILPVQIKKPAAPFTDSKSRQPQIANSDENKKMLKEFLSANPEPEPEKETPASPAKHFWQFRRSSSLNCDTRRGNSLVRSLQFLSRSNSTGSAPNGKPSAPPPQAEAARKQRSRPEPFLSRSVSSVLFNTHRHNHLMPSKKTMNSPLKKSCSFRSSGNGVRVIPVLNISPTYNTKHTFFGLGSLFCKGKSKRKKR</sequence>
<protein>
    <submittedName>
        <fullName evidence="2">Uncharacterized protein</fullName>
    </submittedName>
</protein>
<dbReference type="AlphaFoldDB" id="A0AAV0DNU6"/>
<reference evidence="2" key="1">
    <citation type="submission" date="2022-07" db="EMBL/GenBank/DDBJ databases">
        <authorList>
            <person name="Macas J."/>
            <person name="Novak P."/>
            <person name="Neumann P."/>
        </authorList>
    </citation>
    <scope>NUCLEOTIDE SEQUENCE</scope>
</reference>